<sequence>MSANCRATTNPPFLPQA</sequence>
<name>A0A2P2QZ80_RHIMU</name>
<evidence type="ECO:0000313" key="1">
    <source>
        <dbReference type="EMBL" id="MBX72290.1"/>
    </source>
</evidence>
<organism evidence="1">
    <name type="scientific">Rhizophora mucronata</name>
    <name type="common">Asiatic mangrove</name>
    <dbReference type="NCBI Taxonomy" id="61149"/>
    <lineage>
        <taxon>Eukaryota</taxon>
        <taxon>Viridiplantae</taxon>
        <taxon>Streptophyta</taxon>
        <taxon>Embryophyta</taxon>
        <taxon>Tracheophyta</taxon>
        <taxon>Spermatophyta</taxon>
        <taxon>Magnoliopsida</taxon>
        <taxon>eudicotyledons</taxon>
        <taxon>Gunneridae</taxon>
        <taxon>Pentapetalae</taxon>
        <taxon>rosids</taxon>
        <taxon>fabids</taxon>
        <taxon>Malpighiales</taxon>
        <taxon>Rhizophoraceae</taxon>
        <taxon>Rhizophora</taxon>
    </lineage>
</organism>
<protein>
    <submittedName>
        <fullName evidence="1">Uncharacterized protein</fullName>
    </submittedName>
</protein>
<proteinExistence type="predicted"/>
<dbReference type="AlphaFoldDB" id="A0A2P2QZ80"/>
<accession>A0A2P2QZ80</accession>
<dbReference type="EMBL" id="GGEC01091806">
    <property type="protein sequence ID" value="MBX72290.1"/>
    <property type="molecule type" value="Transcribed_RNA"/>
</dbReference>
<reference evidence="1" key="1">
    <citation type="submission" date="2018-02" db="EMBL/GenBank/DDBJ databases">
        <title>Rhizophora mucronata_Transcriptome.</title>
        <authorList>
            <person name="Meera S.P."/>
            <person name="Sreeshan A."/>
            <person name="Augustine A."/>
        </authorList>
    </citation>
    <scope>NUCLEOTIDE SEQUENCE</scope>
    <source>
        <tissue evidence="1">Leaf</tissue>
    </source>
</reference>